<comment type="caution">
    <text evidence="2">The sequence shown here is derived from an EMBL/GenBank/DDBJ whole genome shotgun (WGS) entry which is preliminary data.</text>
</comment>
<protein>
    <submittedName>
        <fullName evidence="2">Uncharacterized protein</fullName>
    </submittedName>
</protein>
<accession>A0A6N7XEC8</accession>
<gene>
    <name evidence="2" type="ORF">FYJ68_06140</name>
</gene>
<reference evidence="2 3" key="1">
    <citation type="submission" date="2019-08" db="EMBL/GenBank/DDBJ databases">
        <title>In-depth cultivation of the pig gut microbiome towards novel bacterial diversity and tailored functional studies.</title>
        <authorList>
            <person name="Wylensek D."/>
            <person name="Hitch T.C.A."/>
            <person name="Clavel T."/>
        </authorList>
    </citation>
    <scope>NUCLEOTIDE SEQUENCE [LARGE SCALE GENOMIC DNA]</scope>
    <source>
        <strain evidence="2 3">CA-Schmier-601-WT-1</strain>
    </source>
</reference>
<sequence length="128" mass="13405">MERADGGESGTAGVPSDSGDEGSWPTSHGGAGHDGTPLPHGRDVPSPLPVEQSAAELLAEYECLGTCVLVRAGYLDLLGEVWCCVVQGDGWVDVCEVRPAEGGGSLVTRRRLDSREWAERCPVGRTDG</sequence>
<evidence type="ECO:0000256" key="1">
    <source>
        <dbReference type="SAM" id="MobiDB-lite"/>
    </source>
</evidence>
<keyword evidence="3" id="KW-1185">Reference proteome</keyword>
<dbReference type="Proteomes" id="UP000469325">
    <property type="component" value="Unassembled WGS sequence"/>
</dbReference>
<name>A0A6N7XEC8_9ACTN</name>
<feature type="region of interest" description="Disordered" evidence="1">
    <location>
        <begin position="1"/>
        <end position="48"/>
    </location>
</feature>
<organism evidence="2 3">
    <name type="scientific">Olsenella porci</name>
    <dbReference type="NCBI Taxonomy" id="2652279"/>
    <lineage>
        <taxon>Bacteria</taxon>
        <taxon>Bacillati</taxon>
        <taxon>Actinomycetota</taxon>
        <taxon>Coriobacteriia</taxon>
        <taxon>Coriobacteriales</taxon>
        <taxon>Atopobiaceae</taxon>
        <taxon>Olsenella</taxon>
    </lineage>
</organism>
<dbReference type="RefSeq" id="WP_154435068.1">
    <property type="nucleotide sequence ID" value="NZ_VUNC01000004.1"/>
</dbReference>
<dbReference type="EMBL" id="VUNC01000004">
    <property type="protein sequence ID" value="MST72683.1"/>
    <property type="molecule type" value="Genomic_DNA"/>
</dbReference>
<evidence type="ECO:0000313" key="2">
    <source>
        <dbReference type="EMBL" id="MST72683.1"/>
    </source>
</evidence>
<proteinExistence type="predicted"/>
<dbReference type="AlphaFoldDB" id="A0A6N7XEC8"/>
<evidence type="ECO:0000313" key="3">
    <source>
        <dbReference type="Proteomes" id="UP000469325"/>
    </source>
</evidence>